<dbReference type="RefSeq" id="WP_204633153.1">
    <property type="nucleotide sequence ID" value="NZ_BSOC01000001.1"/>
</dbReference>
<keyword evidence="2" id="KW-1185">Reference proteome</keyword>
<proteinExistence type="predicted"/>
<organism evidence="1 2">
    <name type="scientific">Dyella mobilis</name>
    <dbReference type="NCBI Taxonomy" id="1849582"/>
    <lineage>
        <taxon>Bacteria</taxon>
        <taxon>Pseudomonadati</taxon>
        <taxon>Pseudomonadota</taxon>
        <taxon>Gammaproteobacteria</taxon>
        <taxon>Lysobacterales</taxon>
        <taxon>Rhodanobacteraceae</taxon>
        <taxon>Dyella</taxon>
    </lineage>
</organism>
<evidence type="ECO:0008006" key="3">
    <source>
        <dbReference type="Google" id="ProtNLM"/>
    </source>
</evidence>
<dbReference type="Proteomes" id="UP001430193">
    <property type="component" value="Unassembled WGS sequence"/>
</dbReference>
<reference evidence="1" key="1">
    <citation type="submission" date="2020-10" db="EMBL/GenBank/DDBJ databases">
        <title>Phylogeny of dyella-like bacteria.</title>
        <authorList>
            <person name="Fu J."/>
        </authorList>
    </citation>
    <scope>NUCLEOTIDE SEQUENCE</scope>
    <source>
        <strain evidence="1">DHON07</strain>
    </source>
</reference>
<name>A0ABS2KKI3_9GAMM</name>
<dbReference type="EMBL" id="JADIKF010000040">
    <property type="protein sequence ID" value="MBM7131594.1"/>
    <property type="molecule type" value="Genomic_DNA"/>
</dbReference>
<comment type="caution">
    <text evidence="1">The sequence shown here is derived from an EMBL/GenBank/DDBJ whole genome shotgun (WGS) entry which is preliminary data.</text>
</comment>
<gene>
    <name evidence="1" type="ORF">ISS99_18890</name>
</gene>
<protein>
    <recommendedName>
        <fullName evidence="3">RecT family protein</fullName>
    </recommendedName>
</protein>
<sequence>MSGQLAQMKQQAVAVYGEQSLTAADIRAQVNLIQDVMRSVMIDGTHYGKIPGTQSQSLYKAGAEKLMAVFRLGSDVDVEDLGESGEIHYRVKYKILSPDGRLLGVGVGECSSQEEKYAWRRPVCKEEFDDIPENMRRVKYKQWQGKTEKQQQVRTNPNDVRNTILKMAKKRAMVDAVLTVTAASDIFTQDIEDLPEELREQVAEDARARARPGAQAVKRTVPEDSPERQALIADLYAVADNGTEDLRKTWEALSKDQRALVADQLDTLKDRATAADAVSQEAE</sequence>
<evidence type="ECO:0000313" key="2">
    <source>
        <dbReference type="Proteomes" id="UP001430193"/>
    </source>
</evidence>
<accession>A0ABS2KKI3</accession>
<evidence type="ECO:0000313" key="1">
    <source>
        <dbReference type="EMBL" id="MBM7131594.1"/>
    </source>
</evidence>